<comment type="similarity">
    <text evidence="1">Belongs to the short-chain dehydrogenases/reductases (SDR) family.</text>
</comment>
<dbReference type="GO" id="GO:0009010">
    <property type="term" value="F:sorbitol-6-phosphate 2-dehydrogenase activity"/>
    <property type="evidence" value="ECO:0007669"/>
    <property type="project" value="UniProtKB-EC"/>
</dbReference>
<dbReference type="OrthoDB" id="5918124at2"/>
<dbReference type="InterPro" id="IPR002347">
    <property type="entry name" value="SDR_fam"/>
</dbReference>
<proteinExistence type="inferred from homology"/>
<dbReference type="EMBL" id="BBMR01000005">
    <property type="protein sequence ID" value="GAL20105.1"/>
    <property type="molecule type" value="Genomic_DNA"/>
</dbReference>
<organism evidence="3 4">
    <name type="scientific">Vibrio maritimus</name>
    <dbReference type="NCBI Taxonomy" id="990268"/>
    <lineage>
        <taxon>Bacteria</taxon>
        <taxon>Pseudomonadati</taxon>
        <taxon>Pseudomonadota</taxon>
        <taxon>Gammaproteobacteria</taxon>
        <taxon>Vibrionales</taxon>
        <taxon>Vibrionaceae</taxon>
        <taxon>Vibrio</taxon>
    </lineage>
</organism>
<name>A0A090RXC8_9VIBR</name>
<dbReference type="PANTHER" id="PTHR43639">
    <property type="entry name" value="OXIDOREDUCTASE, SHORT-CHAIN DEHYDROGENASE/REDUCTASE FAMILY (AFU_ORTHOLOGUE AFUA_5G02870)"/>
    <property type="match status" value="1"/>
</dbReference>
<evidence type="ECO:0000313" key="3">
    <source>
        <dbReference type="EMBL" id="GAL20105.1"/>
    </source>
</evidence>
<keyword evidence="4" id="KW-1185">Reference proteome</keyword>
<dbReference type="STRING" id="990268.JCM19235_4305"/>
<sequence>MIIKNSVVLITSAGTSLGAMIALHFARLGANLVLCDKDNNALSATFRRCQEVTELVTKVHITDMTPSSIERIFDDIETRVGRPPNVLVNHWTSLPKQSLTDVSDSNKFINQFSLLASSLFLFGQVAADRMSEKHSGVIVNVVAQEPEQCFTDLDNTSSIVTGFTKSWARELKPRNIRVGGVIPVSSHGYHIDANWSRIQDELTRTTEYIVSNDYFSGRVVSAEA</sequence>
<accession>A0A090RXC8</accession>
<evidence type="ECO:0000313" key="4">
    <source>
        <dbReference type="Proteomes" id="UP000029228"/>
    </source>
</evidence>
<reference evidence="3 4" key="1">
    <citation type="submission" date="2014-09" db="EMBL/GenBank/DDBJ databases">
        <title>Vibrio maritimus JCM 19235. (C45) whole genome shotgun sequence.</title>
        <authorList>
            <person name="Sawabe T."/>
            <person name="Meirelles P."/>
            <person name="Nakanishi M."/>
            <person name="Sayaka M."/>
            <person name="Hattori M."/>
            <person name="Ohkuma M."/>
        </authorList>
    </citation>
    <scope>NUCLEOTIDE SEQUENCE [LARGE SCALE GENOMIC DNA]</scope>
    <source>
        <strain evidence="4">JCM19235</strain>
    </source>
</reference>
<comment type="caution">
    <text evidence="3">The sequence shown here is derived from an EMBL/GenBank/DDBJ whole genome shotgun (WGS) entry which is preliminary data.</text>
</comment>
<dbReference type="NCBIfam" id="NF006464">
    <property type="entry name" value="PRK08862.1"/>
    <property type="match status" value="1"/>
</dbReference>
<evidence type="ECO:0000256" key="2">
    <source>
        <dbReference type="ARBA" id="ARBA00023002"/>
    </source>
</evidence>
<gene>
    <name evidence="3" type="ORF">JCM19235_4305</name>
</gene>
<dbReference type="InterPro" id="IPR036291">
    <property type="entry name" value="NAD(P)-bd_dom_sf"/>
</dbReference>
<dbReference type="Pfam" id="PF00106">
    <property type="entry name" value="adh_short"/>
    <property type="match status" value="1"/>
</dbReference>
<evidence type="ECO:0000256" key="1">
    <source>
        <dbReference type="ARBA" id="ARBA00006484"/>
    </source>
</evidence>
<protein>
    <submittedName>
        <fullName evidence="3">Sorbitol-6-phosphate 2-dehydrogenase</fullName>
        <ecNumber evidence="3">1.1.1.140</ecNumber>
    </submittedName>
</protein>
<keyword evidence="2 3" id="KW-0560">Oxidoreductase</keyword>
<dbReference type="EC" id="1.1.1.140" evidence="3"/>
<dbReference type="Gene3D" id="3.40.50.720">
    <property type="entry name" value="NAD(P)-binding Rossmann-like Domain"/>
    <property type="match status" value="1"/>
</dbReference>
<dbReference type="CDD" id="cd05233">
    <property type="entry name" value="SDR_c"/>
    <property type="match status" value="1"/>
</dbReference>
<dbReference type="SUPFAM" id="SSF51735">
    <property type="entry name" value="NAD(P)-binding Rossmann-fold domains"/>
    <property type="match status" value="1"/>
</dbReference>
<dbReference type="Proteomes" id="UP000029228">
    <property type="component" value="Unassembled WGS sequence"/>
</dbReference>
<dbReference type="AlphaFoldDB" id="A0A090RXC8"/>
<dbReference type="PANTHER" id="PTHR43639:SF1">
    <property type="entry name" value="SHORT-CHAIN DEHYDROGENASE_REDUCTASE FAMILY PROTEIN"/>
    <property type="match status" value="1"/>
</dbReference>